<dbReference type="PANTHER" id="PTHR30349">
    <property type="entry name" value="PHAGE INTEGRASE-RELATED"/>
    <property type="match status" value="1"/>
</dbReference>
<gene>
    <name evidence="7" type="ORF">H9723_08200</name>
</gene>
<dbReference type="AlphaFoldDB" id="A0A9D2K2D3"/>
<reference evidence="7" key="2">
    <citation type="submission" date="2021-04" db="EMBL/GenBank/DDBJ databases">
        <authorList>
            <person name="Gilroy R."/>
        </authorList>
    </citation>
    <scope>NUCLEOTIDE SEQUENCE</scope>
    <source>
        <strain evidence="7">CHK196-3914</strain>
    </source>
</reference>
<sequence>MSQNFEADFVNTETWNLFKSRFKSETTEASYWSDINEFCRITGKPFDSVGQQDVSNYYQKMQEKVREGRISPLTLTKKFRELHSFAEFLIGQGEFKEKDTEDFFYPYLKNMVKEEKTARSVPVEDMDALFDAASEDIMAYTILTLMYRVGLTSTEIAGLNGEEDFMIYDDGIYVIPAQRREPCHIPEDAWAILKEYMEGREAHPSLFYNKRGGRLNTMYISRMMKKYCSRAGIRTYSSEAVRNSCAFNLFAYGATAGQTAAQMGRTELQIRRYKGISYRGNLRKKANDLVKMRIEKP</sequence>
<keyword evidence="3" id="KW-0233">DNA recombination</keyword>
<keyword evidence="2 4" id="KW-0238">DNA-binding</keyword>
<dbReference type="Proteomes" id="UP000824116">
    <property type="component" value="Unassembled WGS sequence"/>
</dbReference>
<dbReference type="PROSITE" id="PS51900">
    <property type="entry name" value="CB"/>
    <property type="match status" value="1"/>
</dbReference>
<evidence type="ECO:0000256" key="1">
    <source>
        <dbReference type="ARBA" id="ARBA00008857"/>
    </source>
</evidence>
<dbReference type="GO" id="GO:0015074">
    <property type="term" value="P:DNA integration"/>
    <property type="evidence" value="ECO:0007669"/>
    <property type="project" value="InterPro"/>
</dbReference>
<evidence type="ECO:0000313" key="7">
    <source>
        <dbReference type="EMBL" id="HIZ75203.1"/>
    </source>
</evidence>
<dbReference type="SUPFAM" id="SSF56349">
    <property type="entry name" value="DNA breaking-rejoining enzymes"/>
    <property type="match status" value="1"/>
</dbReference>
<dbReference type="EMBL" id="DXAY01000189">
    <property type="protein sequence ID" value="HIZ75203.1"/>
    <property type="molecule type" value="Genomic_DNA"/>
</dbReference>
<protein>
    <submittedName>
        <fullName evidence="7">Tyrosine-type recombinase/integrase</fullName>
    </submittedName>
</protein>
<dbReference type="PROSITE" id="PS51898">
    <property type="entry name" value="TYR_RECOMBINASE"/>
    <property type="match status" value="1"/>
</dbReference>
<dbReference type="GO" id="GO:0006310">
    <property type="term" value="P:DNA recombination"/>
    <property type="evidence" value="ECO:0007669"/>
    <property type="project" value="UniProtKB-KW"/>
</dbReference>
<evidence type="ECO:0000259" key="5">
    <source>
        <dbReference type="PROSITE" id="PS51898"/>
    </source>
</evidence>
<name>A0A9D2K2D3_9FIRM</name>
<accession>A0A9D2K2D3</accession>
<dbReference type="InterPro" id="IPR013762">
    <property type="entry name" value="Integrase-like_cat_sf"/>
</dbReference>
<feature type="domain" description="Core-binding (CB)" evidence="6">
    <location>
        <begin position="13"/>
        <end position="90"/>
    </location>
</feature>
<dbReference type="InterPro" id="IPR011010">
    <property type="entry name" value="DNA_brk_join_enz"/>
</dbReference>
<dbReference type="PANTHER" id="PTHR30349:SF41">
    <property type="entry name" value="INTEGRASE_RECOMBINASE PROTEIN MJ0367-RELATED"/>
    <property type="match status" value="1"/>
</dbReference>
<dbReference type="Gene3D" id="1.10.443.10">
    <property type="entry name" value="Intergrase catalytic core"/>
    <property type="match status" value="1"/>
</dbReference>
<dbReference type="InterPro" id="IPR050090">
    <property type="entry name" value="Tyrosine_recombinase_XerCD"/>
</dbReference>
<dbReference type="InterPro" id="IPR002104">
    <property type="entry name" value="Integrase_catalytic"/>
</dbReference>
<proteinExistence type="inferred from homology"/>
<evidence type="ECO:0000256" key="4">
    <source>
        <dbReference type="PROSITE-ProRule" id="PRU01248"/>
    </source>
</evidence>
<comment type="similarity">
    <text evidence="1">Belongs to the 'phage' integrase family.</text>
</comment>
<dbReference type="InterPro" id="IPR010998">
    <property type="entry name" value="Integrase_recombinase_N"/>
</dbReference>
<evidence type="ECO:0000256" key="2">
    <source>
        <dbReference type="ARBA" id="ARBA00023125"/>
    </source>
</evidence>
<feature type="domain" description="Tyr recombinase" evidence="5">
    <location>
        <begin position="116"/>
        <end position="287"/>
    </location>
</feature>
<comment type="caution">
    <text evidence="7">The sequence shown here is derived from an EMBL/GenBank/DDBJ whole genome shotgun (WGS) entry which is preliminary data.</text>
</comment>
<organism evidence="7 8">
    <name type="scientific">Candidatus Mediterraneibacter stercoravium</name>
    <dbReference type="NCBI Taxonomy" id="2838685"/>
    <lineage>
        <taxon>Bacteria</taxon>
        <taxon>Bacillati</taxon>
        <taxon>Bacillota</taxon>
        <taxon>Clostridia</taxon>
        <taxon>Lachnospirales</taxon>
        <taxon>Lachnospiraceae</taxon>
        <taxon>Mediterraneibacter</taxon>
    </lineage>
</organism>
<evidence type="ECO:0000313" key="8">
    <source>
        <dbReference type="Proteomes" id="UP000824116"/>
    </source>
</evidence>
<dbReference type="Pfam" id="PF00589">
    <property type="entry name" value="Phage_integrase"/>
    <property type="match status" value="1"/>
</dbReference>
<reference evidence="7" key="1">
    <citation type="journal article" date="2021" name="PeerJ">
        <title>Extensive microbial diversity within the chicken gut microbiome revealed by metagenomics and culture.</title>
        <authorList>
            <person name="Gilroy R."/>
            <person name="Ravi A."/>
            <person name="Getino M."/>
            <person name="Pursley I."/>
            <person name="Horton D.L."/>
            <person name="Alikhan N.F."/>
            <person name="Baker D."/>
            <person name="Gharbi K."/>
            <person name="Hall N."/>
            <person name="Watson M."/>
            <person name="Adriaenssens E.M."/>
            <person name="Foster-Nyarko E."/>
            <person name="Jarju S."/>
            <person name="Secka A."/>
            <person name="Antonio M."/>
            <person name="Oren A."/>
            <person name="Chaudhuri R.R."/>
            <person name="La Ragione R."/>
            <person name="Hildebrand F."/>
            <person name="Pallen M.J."/>
        </authorList>
    </citation>
    <scope>NUCLEOTIDE SEQUENCE</scope>
    <source>
        <strain evidence="7">CHK196-3914</strain>
    </source>
</reference>
<dbReference type="Gene3D" id="1.10.150.130">
    <property type="match status" value="1"/>
</dbReference>
<evidence type="ECO:0000259" key="6">
    <source>
        <dbReference type="PROSITE" id="PS51900"/>
    </source>
</evidence>
<dbReference type="InterPro" id="IPR044068">
    <property type="entry name" value="CB"/>
</dbReference>
<evidence type="ECO:0000256" key="3">
    <source>
        <dbReference type="ARBA" id="ARBA00023172"/>
    </source>
</evidence>
<dbReference type="GO" id="GO:0003677">
    <property type="term" value="F:DNA binding"/>
    <property type="evidence" value="ECO:0007669"/>
    <property type="project" value="UniProtKB-UniRule"/>
</dbReference>